<protein>
    <submittedName>
        <fullName evidence="1">Uncharacterized protein</fullName>
    </submittedName>
</protein>
<dbReference type="AlphaFoldDB" id="A0A2K9NPK3"/>
<dbReference type="RefSeq" id="WP_102242751.1">
    <property type="nucleotide sequence ID" value="NZ_CP025704.1"/>
</dbReference>
<keyword evidence="2" id="KW-1185">Reference proteome</keyword>
<name>A0A2K9NPK3_BACTC</name>
<evidence type="ECO:0000313" key="2">
    <source>
        <dbReference type="Proteomes" id="UP000235584"/>
    </source>
</evidence>
<evidence type="ECO:0000313" key="1">
    <source>
        <dbReference type="EMBL" id="AUN97456.1"/>
    </source>
</evidence>
<gene>
    <name evidence="1" type="ORF">C0V70_04895</name>
</gene>
<accession>A0A2K9NPK3</accession>
<dbReference type="Proteomes" id="UP000235584">
    <property type="component" value="Chromosome"/>
</dbReference>
<organism evidence="1 2">
    <name type="scientific">Bacteriovorax stolpii</name>
    <name type="common">Bdellovibrio stolpii</name>
    <dbReference type="NCBI Taxonomy" id="960"/>
    <lineage>
        <taxon>Bacteria</taxon>
        <taxon>Pseudomonadati</taxon>
        <taxon>Bdellovibrionota</taxon>
        <taxon>Bacteriovoracia</taxon>
        <taxon>Bacteriovoracales</taxon>
        <taxon>Bacteriovoracaceae</taxon>
        <taxon>Bacteriovorax</taxon>
    </lineage>
</organism>
<reference evidence="1 2" key="1">
    <citation type="submission" date="2018-01" db="EMBL/GenBank/DDBJ databases">
        <title>Complete genome sequence of Bacteriovorax stolpii DSM12778.</title>
        <authorList>
            <person name="Tang B."/>
            <person name="Chang J."/>
        </authorList>
    </citation>
    <scope>NUCLEOTIDE SEQUENCE [LARGE SCALE GENOMIC DNA]</scope>
    <source>
        <strain evidence="1 2">DSM 12778</strain>
    </source>
</reference>
<sequence length="391" mass="43988">MKFFSFILLFFSTKAFGAYYDVLPKGVRNLTYQYTMTGEITGRYTNSGNLQGYNINANINADSIKGINAAVDTYLGTLSAEDYKNFSFGTFQGAATSEVKVQGLGGGYGLTDKVTIYGFIPFYSATVNLNIERTEKGRNNVGTAIQLENLPDVDVRLIQSLFVNYYKYQPLGRWQATDFGDLEMGAMYQLRKWRNAGALINTGFVAPTGRQDNPDILQDIAFGDGQWDAFFEFGVGYTFGGKLSDFSFDQWNRATYQFPYNADVRLPSSSAFPVTSTKGNAHVKLGNKGQTNFQGNYRISDDWGTSLTYSLEYKEKDDYRSSNTVSDSILEEGTERISHTGRFSLGYTTLNLFKQKRFFLPLSLNLAVQSIFAGKNTPKYERADFQIRMFF</sequence>
<dbReference type="KEGG" id="bsto:C0V70_04895"/>
<proteinExistence type="predicted"/>
<dbReference type="EMBL" id="CP025704">
    <property type="protein sequence ID" value="AUN97456.1"/>
    <property type="molecule type" value="Genomic_DNA"/>
</dbReference>